<dbReference type="AlphaFoldDB" id="A0A4Y1ZKI2"/>
<feature type="compositionally biased region" description="Basic and acidic residues" evidence="1">
    <location>
        <begin position="1"/>
        <end position="13"/>
    </location>
</feature>
<accession>A0A4Y1ZKI2</accession>
<feature type="compositionally biased region" description="Basic and acidic residues" evidence="1">
    <location>
        <begin position="86"/>
        <end position="102"/>
    </location>
</feature>
<organism evidence="2 3">
    <name type="scientific">Araneus ventricosus</name>
    <name type="common">Orbweaver spider</name>
    <name type="synonym">Epeira ventricosa</name>
    <dbReference type="NCBI Taxonomy" id="182803"/>
    <lineage>
        <taxon>Eukaryota</taxon>
        <taxon>Metazoa</taxon>
        <taxon>Ecdysozoa</taxon>
        <taxon>Arthropoda</taxon>
        <taxon>Chelicerata</taxon>
        <taxon>Arachnida</taxon>
        <taxon>Araneae</taxon>
        <taxon>Araneomorphae</taxon>
        <taxon>Entelegynae</taxon>
        <taxon>Araneoidea</taxon>
        <taxon>Araneidae</taxon>
        <taxon>Araneus</taxon>
    </lineage>
</organism>
<reference evidence="2 3" key="1">
    <citation type="journal article" date="2019" name="Sci. Rep.">
        <title>Orb-weaving spider Araneus ventricosus genome elucidates the spidroin gene catalogue.</title>
        <authorList>
            <person name="Kono N."/>
            <person name="Nakamura H."/>
            <person name="Ohtoshi R."/>
            <person name="Moran D.A.P."/>
            <person name="Shinohara A."/>
            <person name="Yoshida Y."/>
            <person name="Fujiwara M."/>
            <person name="Mori M."/>
            <person name="Tomita M."/>
            <person name="Arakawa K."/>
        </authorList>
    </citation>
    <scope>NUCLEOTIDE SEQUENCE [LARGE SCALE GENOMIC DNA]</scope>
</reference>
<sequence length="102" mass="11260">MGGEKPDKWHGPSRECPALVFSPGATHGKPRSDDRDDTSAGILSRSFLAYSAGGRLTHVVIFGVQQAHIHGYIRWNRVSNLESSDPEDRTLLLRHRDPQGDA</sequence>
<dbReference type="Proteomes" id="UP000499080">
    <property type="component" value="Unassembled WGS sequence"/>
</dbReference>
<gene>
    <name evidence="2" type="ORF">AVEN_30110_1</name>
</gene>
<name>A0A4Y1ZKI2_ARAVE</name>
<comment type="caution">
    <text evidence="2">The sequence shown here is derived from an EMBL/GenBank/DDBJ whole genome shotgun (WGS) entry which is preliminary data.</text>
</comment>
<feature type="region of interest" description="Disordered" evidence="1">
    <location>
        <begin position="1"/>
        <end position="38"/>
    </location>
</feature>
<proteinExistence type="predicted"/>
<dbReference type="EMBL" id="BGPR01075410">
    <property type="protein sequence ID" value="GBL55241.1"/>
    <property type="molecule type" value="Genomic_DNA"/>
</dbReference>
<evidence type="ECO:0000313" key="2">
    <source>
        <dbReference type="EMBL" id="GBL55241.1"/>
    </source>
</evidence>
<evidence type="ECO:0000313" key="3">
    <source>
        <dbReference type="Proteomes" id="UP000499080"/>
    </source>
</evidence>
<evidence type="ECO:0000256" key="1">
    <source>
        <dbReference type="SAM" id="MobiDB-lite"/>
    </source>
</evidence>
<protein>
    <submittedName>
        <fullName evidence="2">Uncharacterized protein</fullName>
    </submittedName>
</protein>
<keyword evidence="3" id="KW-1185">Reference proteome</keyword>
<feature type="region of interest" description="Disordered" evidence="1">
    <location>
        <begin position="83"/>
        <end position="102"/>
    </location>
</feature>